<dbReference type="Gene3D" id="3.40.309.10">
    <property type="entry name" value="Aldehyde Dehydrogenase, Chain A, domain 2"/>
    <property type="match status" value="1"/>
</dbReference>
<organism evidence="6 7">
    <name type="scientific">Marinovum algicola</name>
    <dbReference type="NCBI Taxonomy" id="42444"/>
    <lineage>
        <taxon>Bacteria</taxon>
        <taxon>Pseudomonadati</taxon>
        <taxon>Pseudomonadota</taxon>
        <taxon>Alphaproteobacteria</taxon>
        <taxon>Rhodobacterales</taxon>
        <taxon>Roseobacteraceae</taxon>
        <taxon>Marinovum</taxon>
    </lineage>
</organism>
<name>A0A975WEY2_9RHOB</name>
<feature type="domain" description="Aldehyde dehydrogenase" evidence="5">
    <location>
        <begin position="16"/>
        <end position="479"/>
    </location>
</feature>
<dbReference type="InterPro" id="IPR015590">
    <property type="entry name" value="Aldehyde_DH_dom"/>
</dbReference>
<dbReference type="InterPro" id="IPR016162">
    <property type="entry name" value="Ald_DH_N"/>
</dbReference>
<dbReference type="GeneID" id="80820860"/>
<gene>
    <name evidence="6" type="ORF">SAMN04487940_12823</name>
</gene>
<keyword evidence="7" id="KW-1185">Reference proteome</keyword>
<dbReference type="PANTHER" id="PTHR42804">
    <property type="entry name" value="ALDEHYDE DEHYDROGENASE"/>
    <property type="match status" value="1"/>
</dbReference>
<evidence type="ECO:0000256" key="1">
    <source>
        <dbReference type="ARBA" id="ARBA00009986"/>
    </source>
</evidence>
<comment type="similarity">
    <text evidence="1 4">Belongs to the aldehyde dehydrogenase family.</text>
</comment>
<keyword evidence="2 4" id="KW-0560">Oxidoreductase</keyword>
<dbReference type="CDD" id="cd07139">
    <property type="entry name" value="ALDH_AldA-Rv0768"/>
    <property type="match status" value="1"/>
</dbReference>
<dbReference type="InterPro" id="IPR016163">
    <property type="entry name" value="Ald_DH_C"/>
</dbReference>
<reference evidence="6 7" key="1">
    <citation type="submission" date="2016-10" db="EMBL/GenBank/DDBJ databases">
        <authorList>
            <person name="Varghese N."/>
            <person name="Submissions S."/>
        </authorList>
    </citation>
    <scope>NUCLEOTIDE SEQUENCE [LARGE SCALE GENOMIC DNA]</scope>
    <source>
        <strain evidence="6 7">FF3</strain>
    </source>
</reference>
<sequence>MSILDGTDALFIGGNWVPAQSSSRLEVISPVSERVIATVPRGSAADVDAAVAAARRAFDAGPWPRMTVAERVEGVGRLRAVFESRKEEMAQAITAEMGSPITQSCTIQTTVPLMMLDEQRQIATESYPWSELRRSASGNALVTRTPKGVAALITPWNAPMITIIHKLGPALLAGCTVVLKPASLAPLSAYLLAEMVEEAGLPEGVVNVITVDRGEAEYLALHPGVDKVTFTGSTSAGRHLAAKCGELLRPITLELGGKSAGIVLDDADIPETVEALKLLSFRNSGQICTLKTRVLVSKAREREFVEALAEMVGSLPVGDPMDPNTHVGPMASQKQRDSVESYIEAGINDGARAVIGGVGRPKGLDKGWFVQPTLFAEVEPNSRIAQEEIFGPVLSVLSYEDEDEAVEIANNSVYGLSGAVFSEDIGHAVSIANRVKTGVLEVNGAPFGFHAPFGGVKQSGIGRESGWEGFEPYVEAKSIGLPKHYADSLERA</sequence>
<dbReference type="PROSITE" id="PS00687">
    <property type="entry name" value="ALDEHYDE_DEHYDR_GLU"/>
    <property type="match status" value="1"/>
</dbReference>
<evidence type="ECO:0000256" key="4">
    <source>
        <dbReference type="RuleBase" id="RU003345"/>
    </source>
</evidence>
<dbReference type="PANTHER" id="PTHR42804:SF1">
    <property type="entry name" value="ALDEHYDE DEHYDROGENASE-RELATED"/>
    <property type="match status" value="1"/>
</dbReference>
<evidence type="ECO:0000313" key="7">
    <source>
        <dbReference type="Proteomes" id="UP000182932"/>
    </source>
</evidence>
<evidence type="ECO:0000259" key="5">
    <source>
        <dbReference type="Pfam" id="PF00171"/>
    </source>
</evidence>
<dbReference type="AlphaFoldDB" id="A0A975WEY2"/>
<comment type="caution">
    <text evidence="6">The sequence shown here is derived from an EMBL/GenBank/DDBJ whole genome shotgun (WGS) entry which is preliminary data.</text>
</comment>
<dbReference type="FunFam" id="3.40.309.10:FF:000012">
    <property type="entry name" value="Betaine aldehyde dehydrogenase"/>
    <property type="match status" value="1"/>
</dbReference>
<protein>
    <submittedName>
        <fullName evidence="6">Betaine-aldehyde dehydrogenase</fullName>
    </submittedName>
</protein>
<dbReference type="SUPFAM" id="SSF53720">
    <property type="entry name" value="ALDH-like"/>
    <property type="match status" value="1"/>
</dbReference>
<dbReference type="Gene3D" id="3.40.605.10">
    <property type="entry name" value="Aldehyde Dehydrogenase, Chain A, domain 1"/>
    <property type="match status" value="1"/>
</dbReference>
<dbReference type="FunFam" id="3.40.605.10:FF:000007">
    <property type="entry name" value="NAD/NADP-dependent betaine aldehyde dehydrogenase"/>
    <property type="match status" value="1"/>
</dbReference>
<feature type="active site" evidence="3">
    <location>
        <position position="254"/>
    </location>
</feature>
<accession>A0A975WEY2</accession>
<dbReference type="GO" id="GO:0016620">
    <property type="term" value="F:oxidoreductase activity, acting on the aldehyde or oxo group of donors, NAD or NADP as acceptor"/>
    <property type="evidence" value="ECO:0007669"/>
    <property type="project" value="InterPro"/>
</dbReference>
<dbReference type="Pfam" id="PF00171">
    <property type="entry name" value="Aldedh"/>
    <property type="match status" value="1"/>
</dbReference>
<dbReference type="RefSeq" id="WP_074839794.1">
    <property type="nucleotide sequence ID" value="NZ_FNYY01000028.1"/>
</dbReference>
<evidence type="ECO:0000256" key="2">
    <source>
        <dbReference type="ARBA" id="ARBA00023002"/>
    </source>
</evidence>
<dbReference type="EMBL" id="FNYY01000028">
    <property type="protein sequence ID" value="SEK09031.1"/>
    <property type="molecule type" value="Genomic_DNA"/>
</dbReference>
<evidence type="ECO:0000313" key="6">
    <source>
        <dbReference type="EMBL" id="SEK09031.1"/>
    </source>
</evidence>
<evidence type="ECO:0000256" key="3">
    <source>
        <dbReference type="PROSITE-ProRule" id="PRU10007"/>
    </source>
</evidence>
<dbReference type="InterPro" id="IPR029510">
    <property type="entry name" value="Ald_DH_CS_GLU"/>
</dbReference>
<dbReference type="Proteomes" id="UP000182932">
    <property type="component" value="Unassembled WGS sequence"/>
</dbReference>
<proteinExistence type="inferred from homology"/>
<dbReference type="InterPro" id="IPR016161">
    <property type="entry name" value="Ald_DH/histidinol_DH"/>
</dbReference>